<dbReference type="FunFam" id="3.90.70.10:FF:000006">
    <property type="entry name" value="Cathepsin S"/>
    <property type="match status" value="1"/>
</dbReference>
<dbReference type="InterPro" id="IPR038765">
    <property type="entry name" value="Papain-like_cys_pep_sf"/>
</dbReference>
<keyword evidence="6" id="KW-0732">Signal</keyword>
<keyword evidence="2" id="KW-0645">Protease</keyword>
<keyword evidence="3" id="KW-0378">Hydrolase</keyword>
<comment type="similarity">
    <text evidence="1">Belongs to the peptidase C1 family.</text>
</comment>
<dbReference type="SMART" id="SM00848">
    <property type="entry name" value="Inhibitor_I29"/>
    <property type="match status" value="1"/>
</dbReference>
<name>A0ABD1E7Z9_HYPHA</name>
<dbReference type="GO" id="GO:0008234">
    <property type="term" value="F:cysteine-type peptidase activity"/>
    <property type="evidence" value="ECO:0007669"/>
    <property type="project" value="UniProtKB-KW"/>
</dbReference>
<dbReference type="GO" id="GO:0006508">
    <property type="term" value="P:proteolysis"/>
    <property type="evidence" value="ECO:0007669"/>
    <property type="project" value="UniProtKB-KW"/>
</dbReference>
<evidence type="ECO:0000256" key="6">
    <source>
        <dbReference type="SAM" id="SignalP"/>
    </source>
</evidence>
<dbReference type="InterPro" id="IPR013201">
    <property type="entry name" value="Prot_inhib_I29"/>
</dbReference>
<dbReference type="InterPro" id="IPR025661">
    <property type="entry name" value="Pept_asp_AS"/>
</dbReference>
<evidence type="ECO:0000259" key="7">
    <source>
        <dbReference type="SMART" id="SM00645"/>
    </source>
</evidence>
<feature type="domain" description="Peptidase C1A papain C-terminal" evidence="7">
    <location>
        <begin position="135"/>
        <end position="345"/>
    </location>
</feature>
<gene>
    <name evidence="9" type="ORF">ABEB36_013366</name>
</gene>
<dbReference type="PROSITE" id="PS00640">
    <property type="entry name" value="THIOL_PROTEASE_ASN"/>
    <property type="match status" value="1"/>
</dbReference>
<dbReference type="InterPro" id="IPR039417">
    <property type="entry name" value="Peptidase_C1A_papain-like"/>
</dbReference>
<keyword evidence="10" id="KW-1185">Reference proteome</keyword>
<dbReference type="Proteomes" id="UP001566132">
    <property type="component" value="Unassembled WGS sequence"/>
</dbReference>
<dbReference type="SMART" id="SM00645">
    <property type="entry name" value="Pept_C1"/>
    <property type="match status" value="1"/>
</dbReference>
<evidence type="ECO:0000313" key="10">
    <source>
        <dbReference type="Proteomes" id="UP001566132"/>
    </source>
</evidence>
<dbReference type="EMBL" id="JBDJPC010000010">
    <property type="protein sequence ID" value="KAL1490715.1"/>
    <property type="molecule type" value="Genomic_DNA"/>
</dbReference>
<dbReference type="InterPro" id="IPR000668">
    <property type="entry name" value="Peptidase_C1A_C"/>
</dbReference>
<organism evidence="9 10">
    <name type="scientific">Hypothenemus hampei</name>
    <name type="common">Coffee berry borer</name>
    <dbReference type="NCBI Taxonomy" id="57062"/>
    <lineage>
        <taxon>Eukaryota</taxon>
        <taxon>Metazoa</taxon>
        <taxon>Ecdysozoa</taxon>
        <taxon>Arthropoda</taxon>
        <taxon>Hexapoda</taxon>
        <taxon>Insecta</taxon>
        <taxon>Pterygota</taxon>
        <taxon>Neoptera</taxon>
        <taxon>Endopterygota</taxon>
        <taxon>Coleoptera</taxon>
        <taxon>Polyphaga</taxon>
        <taxon>Cucujiformia</taxon>
        <taxon>Curculionidae</taxon>
        <taxon>Scolytinae</taxon>
        <taxon>Hypothenemus</taxon>
    </lineage>
</organism>
<dbReference type="PANTHER" id="PTHR12411">
    <property type="entry name" value="CYSTEINE PROTEASE FAMILY C1-RELATED"/>
    <property type="match status" value="1"/>
</dbReference>
<keyword evidence="4" id="KW-0788">Thiol protease</keyword>
<dbReference type="SUPFAM" id="SSF54001">
    <property type="entry name" value="Cysteine proteinases"/>
    <property type="match status" value="1"/>
</dbReference>
<dbReference type="Gene3D" id="3.90.70.10">
    <property type="entry name" value="Cysteine proteinases"/>
    <property type="match status" value="1"/>
</dbReference>
<comment type="caution">
    <text evidence="9">The sequence shown here is derived from an EMBL/GenBank/DDBJ whole genome shotgun (WGS) entry which is preliminary data.</text>
</comment>
<protein>
    <submittedName>
        <fullName evidence="9">Uncharacterized protein</fullName>
    </submittedName>
</protein>
<accession>A0ABD1E7Z9</accession>
<evidence type="ECO:0000256" key="1">
    <source>
        <dbReference type="ARBA" id="ARBA00008455"/>
    </source>
</evidence>
<dbReference type="Pfam" id="PF08246">
    <property type="entry name" value="Inhibitor_I29"/>
    <property type="match status" value="1"/>
</dbReference>
<feature type="chain" id="PRO_5044885853" evidence="6">
    <location>
        <begin position="20"/>
        <end position="346"/>
    </location>
</feature>
<dbReference type="PRINTS" id="PR00705">
    <property type="entry name" value="PAPAIN"/>
</dbReference>
<dbReference type="PROSITE" id="PS00639">
    <property type="entry name" value="THIOL_PROTEASE_HIS"/>
    <property type="match status" value="1"/>
</dbReference>
<dbReference type="CDD" id="cd02248">
    <property type="entry name" value="Peptidase_C1A"/>
    <property type="match status" value="1"/>
</dbReference>
<evidence type="ECO:0000256" key="4">
    <source>
        <dbReference type="ARBA" id="ARBA00022807"/>
    </source>
</evidence>
<dbReference type="AlphaFoldDB" id="A0ABD1E7Z9"/>
<proteinExistence type="inferred from homology"/>
<evidence type="ECO:0000313" key="9">
    <source>
        <dbReference type="EMBL" id="KAL1490715.1"/>
    </source>
</evidence>
<evidence type="ECO:0000256" key="3">
    <source>
        <dbReference type="ARBA" id="ARBA00022801"/>
    </source>
</evidence>
<feature type="domain" description="Cathepsin propeptide inhibitor" evidence="8">
    <location>
        <begin position="47"/>
        <end position="106"/>
    </location>
</feature>
<evidence type="ECO:0000256" key="5">
    <source>
        <dbReference type="ARBA" id="ARBA00023157"/>
    </source>
</evidence>
<evidence type="ECO:0000256" key="2">
    <source>
        <dbReference type="ARBA" id="ARBA00022670"/>
    </source>
</evidence>
<dbReference type="Pfam" id="PF00112">
    <property type="entry name" value="Peptidase_C1"/>
    <property type="match status" value="1"/>
</dbReference>
<feature type="signal peptide" evidence="6">
    <location>
        <begin position="1"/>
        <end position="19"/>
    </location>
</feature>
<keyword evidence="5" id="KW-1015">Disulfide bond</keyword>
<dbReference type="InterPro" id="IPR025660">
    <property type="entry name" value="Pept_his_AS"/>
</dbReference>
<evidence type="ECO:0000259" key="8">
    <source>
        <dbReference type="SMART" id="SM00848"/>
    </source>
</evidence>
<reference evidence="9 10" key="1">
    <citation type="submission" date="2024-05" db="EMBL/GenBank/DDBJ databases">
        <title>Genetic variation in Jamaican populations of the coffee berry borer (Hypothenemus hampei).</title>
        <authorList>
            <person name="Errbii M."/>
            <person name="Myrie A."/>
        </authorList>
    </citation>
    <scope>NUCLEOTIDE SEQUENCE [LARGE SCALE GENOMIC DNA]</scope>
    <source>
        <strain evidence="9">JA-Hopewell-2020-01-JO</strain>
        <tissue evidence="9">Whole body</tissue>
    </source>
</reference>
<dbReference type="InterPro" id="IPR013128">
    <property type="entry name" value="Peptidase_C1A"/>
</dbReference>
<sequence length="346" mass="38976">MGLLNATVTAIMIVGLASSSPQHLDKLLEPGNLVTHSEQVLDIADEWTKFKRLFLKSFSPEENIKRFNIFQENWKRIDVLKKQFQNGELDFEVGITQFADLTKEEFIEKHLTLKVPHGKFKRGLSTRSNRTVRHVPEFLDWRTRGAITPVKQQGQCASCWAFSVVGSLETQHFLKHGTLVSLSEQNLIDCSVDEVNSGCSGGWMANAFNYLKSHSISSEKYYPYKGVQETCVSKRTFQVSIQDFHQLAADEMILLESVASVGPIAVAIDASNLQFYAGGVFRDHECVPDRVNHGVLVVGYGVEAGRDYWLVKNSWGESWGEAGYFKIIRNNNNHCNIASYGMHPIL</sequence>